<name>A0A3A9WFZ4_9ACTN</name>
<keyword evidence="7 10" id="KW-0326">Glycosidase</keyword>
<dbReference type="EMBL" id="RBDY01000003">
    <property type="protein sequence ID" value="RKN25991.1"/>
    <property type="molecule type" value="Genomic_DNA"/>
</dbReference>
<keyword evidence="3 15" id="KW-0858">Xylan degradation</keyword>
<dbReference type="OrthoDB" id="9815836at2"/>
<evidence type="ECO:0000256" key="8">
    <source>
        <dbReference type="ARBA" id="ARBA00023326"/>
    </source>
</evidence>
<feature type="domain" description="CBM2" evidence="13">
    <location>
        <begin position="363"/>
        <end position="469"/>
    </location>
</feature>
<dbReference type="SMART" id="SM00637">
    <property type="entry name" value="CBD_II"/>
    <property type="match status" value="1"/>
</dbReference>
<dbReference type="InterPro" id="IPR012291">
    <property type="entry name" value="CBM2_carb-bd_dom_sf"/>
</dbReference>
<evidence type="ECO:0000256" key="2">
    <source>
        <dbReference type="ARBA" id="ARBA00007495"/>
    </source>
</evidence>
<dbReference type="InterPro" id="IPR001000">
    <property type="entry name" value="GH10_dom"/>
</dbReference>
<evidence type="ECO:0000256" key="6">
    <source>
        <dbReference type="ARBA" id="ARBA00023277"/>
    </source>
</evidence>
<dbReference type="PROSITE" id="PS00591">
    <property type="entry name" value="GH10_1"/>
    <property type="match status" value="1"/>
</dbReference>
<comment type="caution">
    <text evidence="15">The sequence shown here is derived from an EMBL/GenBank/DDBJ whole genome shotgun (WGS) entry which is preliminary data.</text>
</comment>
<dbReference type="Proteomes" id="UP000275024">
    <property type="component" value="Unassembled WGS sequence"/>
</dbReference>
<keyword evidence="4 12" id="KW-0732">Signal</keyword>
<evidence type="ECO:0000256" key="12">
    <source>
        <dbReference type="SAM" id="SignalP"/>
    </source>
</evidence>
<dbReference type="Gene3D" id="2.60.40.290">
    <property type="match status" value="1"/>
</dbReference>
<dbReference type="AlphaFoldDB" id="A0A3A9WFZ4"/>
<dbReference type="PRINTS" id="PR00134">
    <property type="entry name" value="GLHYDRLASE10"/>
</dbReference>
<evidence type="ECO:0000259" key="13">
    <source>
        <dbReference type="PROSITE" id="PS51173"/>
    </source>
</evidence>
<dbReference type="SUPFAM" id="SSF49384">
    <property type="entry name" value="Carbohydrate-binding domain"/>
    <property type="match status" value="1"/>
</dbReference>
<evidence type="ECO:0000256" key="4">
    <source>
        <dbReference type="ARBA" id="ARBA00022729"/>
    </source>
</evidence>
<comment type="catalytic activity">
    <reaction evidence="1 10">
        <text>Endohydrolysis of (1-&gt;4)-beta-D-xylosidic linkages in xylans.</text>
        <dbReference type="EC" id="3.2.1.8"/>
    </reaction>
</comment>
<evidence type="ECO:0000313" key="18">
    <source>
        <dbReference type="Proteomes" id="UP000275024"/>
    </source>
</evidence>
<evidence type="ECO:0000313" key="17">
    <source>
        <dbReference type="Proteomes" id="UP000268652"/>
    </source>
</evidence>
<dbReference type="InterPro" id="IPR044846">
    <property type="entry name" value="GH10"/>
</dbReference>
<feature type="region of interest" description="Disordered" evidence="11">
    <location>
        <begin position="345"/>
        <end position="368"/>
    </location>
</feature>
<keyword evidence="17" id="KW-1185">Reference proteome</keyword>
<evidence type="ECO:0000256" key="3">
    <source>
        <dbReference type="ARBA" id="ARBA00022651"/>
    </source>
</evidence>
<sequence length="469" mass="49580">MLSLVRRAAVVFAAGALLSGATHAGAQAQDPSTTQAATLREAAEGQGVFVGTAVNDGRLNDSRYSGIASDEFNSVTAENVMKWETLQPSRGQFNYAGGDRLVDFAQQNDQQVWGHTLVWHSQLPSWVSNGGFNATQLNQIMVDHITDVAGRWAGDIAYWDVVNEAFNEDGTFRQSVFQTTIGQQYIANAFRAADAADPNAKLCINDYNIEGDNAKSDGMYALVQSLLSQGVPIDCVGIQSHLILDQIPGTMQQNMQRFADLGLEVVITELDIRMNTPSDATRLARQATQFGQVVGYCLAVDGCSGVTVWGISDADSWIPDVFPGQGAACLWDDNLNPKPAYDGVLTALGGTPGGGDPDPDPDPDPEPGDCRATYQVTSRWNNGSVVNVSVTVGAAVNGWTVGFGLPAGSVTSSWNADVTQSGTNVTARNLSYNANVGAGQSLSFGFQTNSGTQYATPQVSLNGTACTAA</sequence>
<evidence type="ECO:0000256" key="1">
    <source>
        <dbReference type="ARBA" id="ARBA00000681"/>
    </source>
</evidence>
<keyword evidence="6 10" id="KW-0119">Carbohydrate metabolism</keyword>
<dbReference type="RefSeq" id="WP_120696002.1">
    <property type="nucleotide sequence ID" value="NZ_RBDX01000002.1"/>
</dbReference>
<dbReference type="Pfam" id="PF00331">
    <property type="entry name" value="Glyco_hydro_10"/>
    <property type="match status" value="1"/>
</dbReference>
<dbReference type="InterPro" id="IPR008965">
    <property type="entry name" value="CBM2/CBM3_carb-bd_dom_sf"/>
</dbReference>
<keyword evidence="8 10" id="KW-0624">Polysaccharide degradation</keyword>
<dbReference type="Pfam" id="PF00553">
    <property type="entry name" value="CBM_2"/>
    <property type="match status" value="1"/>
</dbReference>
<evidence type="ECO:0000313" key="16">
    <source>
        <dbReference type="EMBL" id="RKN25991.1"/>
    </source>
</evidence>
<dbReference type="SUPFAM" id="SSF51445">
    <property type="entry name" value="(Trans)glycosidases"/>
    <property type="match status" value="1"/>
</dbReference>
<dbReference type="Gene3D" id="3.20.20.80">
    <property type="entry name" value="Glycosidases"/>
    <property type="match status" value="1"/>
</dbReference>
<evidence type="ECO:0000313" key="15">
    <source>
        <dbReference type="EMBL" id="RKN11958.1"/>
    </source>
</evidence>
<evidence type="ECO:0000256" key="7">
    <source>
        <dbReference type="ARBA" id="ARBA00023295"/>
    </source>
</evidence>
<feature type="domain" description="GH10" evidence="14">
    <location>
        <begin position="33"/>
        <end position="347"/>
    </location>
</feature>
<dbReference type="PROSITE" id="PS00561">
    <property type="entry name" value="CBM2_A"/>
    <property type="match status" value="1"/>
</dbReference>
<dbReference type="InterPro" id="IPR031158">
    <property type="entry name" value="GH10_AS"/>
</dbReference>
<proteinExistence type="inferred from homology"/>
<dbReference type="InterPro" id="IPR018366">
    <property type="entry name" value="CBM2_CS"/>
</dbReference>
<dbReference type="PROSITE" id="PS51173">
    <property type="entry name" value="CBM2"/>
    <property type="match status" value="1"/>
</dbReference>
<feature type="active site" description="Nucleophile" evidence="9">
    <location>
        <position position="269"/>
    </location>
</feature>
<comment type="similarity">
    <text evidence="2 10">Belongs to the glycosyl hydrolase 10 (cellulase F) family.</text>
</comment>
<evidence type="ECO:0000259" key="14">
    <source>
        <dbReference type="PROSITE" id="PS51760"/>
    </source>
</evidence>
<dbReference type="EC" id="3.2.1.8" evidence="10"/>
<dbReference type="GO" id="GO:0031176">
    <property type="term" value="F:endo-1,4-beta-xylanase activity"/>
    <property type="evidence" value="ECO:0007669"/>
    <property type="project" value="UniProtKB-EC"/>
</dbReference>
<evidence type="ECO:0000256" key="5">
    <source>
        <dbReference type="ARBA" id="ARBA00022801"/>
    </source>
</evidence>
<reference evidence="17 18" key="1">
    <citation type="submission" date="2018-09" db="EMBL/GenBank/DDBJ databases">
        <title>Streptomyces sp. nov. DS1-2, an endophytic actinomycete isolated from roots of Dendrobium scabrilingue.</title>
        <authorList>
            <person name="Kuncharoen N."/>
            <person name="Kudo T."/>
            <person name="Ohkuma M."/>
            <person name="Yuki M."/>
            <person name="Tanasupawat S."/>
        </authorList>
    </citation>
    <scope>NUCLEOTIDE SEQUENCE [LARGE SCALE GENOMIC DNA]</scope>
    <source>
        <strain evidence="15 18">AZ1-7</strain>
        <strain evidence="16 17">DS1-2</strain>
    </source>
</reference>
<dbReference type="GO" id="GO:0045493">
    <property type="term" value="P:xylan catabolic process"/>
    <property type="evidence" value="ECO:0007669"/>
    <property type="project" value="UniProtKB-KW"/>
</dbReference>
<dbReference type="PROSITE" id="PS51760">
    <property type="entry name" value="GH10_2"/>
    <property type="match status" value="1"/>
</dbReference>
<organism evidence="15 18">
    <name type="scientific">Streptomyces radicis</name>
    <dbReference type="NCBI Taxonomy" id="1750517"/>
    <lineage>
        <taxon>Bacteria</taxon>
        <taxon>Bacillati</taxon>
        <taxon>Actinomycetota</taxon>
        <taxon>Actinomycetes</taxon>
        <taxon>Kitasatosporales</taxon>
        <taxon>Streptomycetaceae</taxon>
        <taxon>Streptomyces</taxon>
    </lineage>
</organism>
<dbReference type="PANTHER" id="PTHR31490">
    <property type="entry name" value="GLYCOSYL HYDROLASE"/>
    <property type="match status" value="1"/>
</dbReference>
<gene>
    <name evidence="16" type="ORF">D7318_07130</name>
    <name evidence="15" type="ORF">D7319_03350</name>
</gene>
<dbReference type="PANTHER" id="PTHR31490:SF88">
    <property type="entry name" value="BETA-XYLANASE"/>
    <property type="match status" value="1"/>
</dbReference>
<dbReference type="EMBL" id="RBDX01000002">
    <property type="protein sequence ID" value="RKN11958.1"/>
    <property type="molecule type" value="Genomic_DNA"/>
</dbReference>
<accession>A0A3A9WFZ4</accession>
<feature type="signal peptide" evidence="12">
    <location>
        <begin position="1"/>
        <end position="24"/>
    </location>
</feature>
<evidence type="ECO:0000256" key="10">
    <source>
        <dbReference type="RuleBase" id="RU361174"/>
    </source>
</evidence>
<keyword evidence="5 10" id="KW-0378">Hydrolase</keyword>
<dbReference type="InterPro" id="IPR001919">
    <property type="entry name" value="CBD2"/>
</dbReference>
<evidence type="ECO:0000256" key="11">
    <source>
        <dbReference type="SAM" id="MobiDB-lite"/>
    </source>
</evidence>
<protein>
    <recommendedName>
        <fullName evidence="10">Beta-xylanase</fullName>
        <ecNumber evidence="10">3.2.1.8</ecNumber>
    </recommendedName>
</protein>
<dbReference type="SMART" id="SM00633">
    <property type="entry name" value="Glyco_10"/>
    <property type="match status" value="1"/>
</dbReference>
<feature type="chain" id="PRO_5039287864" description="Beta-xylanase" evidence="12">
    <location>
        <begin position="25"/>
        <end position="469"/>
    </location>
</feature>
<dbReference type="Proteomes" id="UP000268652">
    <property type="component" value="Unassembled WGS sequence"/>
</dbReference>
<feature type="compositionally biased region" description="Acidic residues" evidence="11">
    <location>
        <begin position="357"/>
        <end position="367"/>
    </location>
</feature>
<dbReference type="InterPro" id="IPR017853">
    <property type="entry name" value="GH"/>
</dbReference>
<evidence type="ECO:0000256" key="9">
    <source>
        <dbReference type="PROSITE-ProRule" id="PRU10061"/>
    </source>
</evidence>
<dbReference type="GO" id="GO:0030247">
    <property type="term" value="F:polysaccharide binding"/>
    <property type="evidence" value="ECO:0007669"/>
    <property type="project" value="UniProtKB-UniRule"/>
</dbReference>